<evidence type="ECO:0000256" key="6">
    <source>
        <dbReference type="ARBA" id="ARBA00023136"/>
    </source>
</evidence>
<keyword evidence="5 7" id="KW-1133">Transmembrane helix</keyword>
<comment type="similarity">
    <text evidence="2">Belongs to the chromate ion transporter (CHR) (TC 2.A.51) family.</text>
</comment>
<feature type="transmembrane region" description="Helical" evidence="7">
    <location>
        <begin position="351"/>
        <end position="384"/>
    </location>
</feature>
<reference evidence="8 9" key="1">
    <citation type="submission" date="2024-02" db="EMBL/GenBank/DDBJ databases">
        <title>Whole genome sequencing of Parabacteroides sp. AD58.</title>
        <authorList>
            <person name="Chaplin A.V."/>
            <person name="Pikina A.P."/>
            <person name="Sokolova S.R."/>
            <person name="Korostin D.O."/>
            <person name="Efimov B.A."/>
        </authorList>
    </citation>
    <scope>NUCLEOTIDE SEQUENCE [LARGE SCALE GENOMIC DNA]</scope>
    <source>
        <strain evidence="8 9">AD58</strain>
    </source>
</reference>
<feature type="transmembrane region" description="Helical" evidence="7">
    <location>
        <begin position="300"/>
        <end position="330"/>
    </location>
</feature>
<feature type="transmembrane region" description="Helical" evidence="7">
    <location>
        <begin position="125"/>
        <end position="145"/>
    </location>
</feature>
<comment type="subcellular location">
    <subcellularLocation>
        <location evidence="1">Cell membrane</location>
        <topology evidence="1">Multi-pass membrane protein</topology>
    </subcellularLocation>
</comment>
<dbReference type="RefSeq" id="WP_251968069.1">
    <property type="nucleotide sequence ID" value="NZ_CP146284.1"/>
</dbReference>
<protein>
    <submittedName>
        <fullName evidence="8">Chromate efflux transporter</fullName>
    </submittedName>
</protein>
<feature type="transmembrane region" description="Helical" evidence="7">
    <location>
        <begin position="63"/>
        <end position="83"/>
    </location>
</feature>
<name>A0ABZ2IQ77_9BACT</name>
<dbReference type="PANTHER" id="PTHR43663:SF1">
    <property type="entry name" value="CHROMATE TRANSPORTER"/>
    <property type="match status" value="1"/>
</dbReference>
<dbReference type="Proteomes" id="UP001320603">
    <property type="component" value="Chromosome"/>
</dbReference>
<dbReference type="InterPro" id="IPR052518">
    <property type="entry name" value="CHR_Transporter"/>
</dbReference>
<evidence type="ECO:0000256" key="7">
    <source>
        <dbReference type="SAM" id="Phobius"/>
    </source>
</evidence>
<dbReference type="InterPro" id="IPR014047">
    <property type="entry name" value="Chr_Tranpt_l_chain"/>
</dbReference>
<evidence type="ECO:0000313" key="9">
    <source>
        <dbReference type="Proteomes" id="UP001320603"/>
    </source>
</evidence>
<evidence type="ECO:0000256" key="3">
    <source>
        <dbReference type="ARBA" id="ARBA00022475"/>
    </source>
</evidence>
<evidence type="ECO:0000256" key="4">
    <source>
        <dbReference type="ARBA" id="ARBA00022692"/>
    </source>
</evidence>
<evidence type="ECO:0000256" key="1">
    <source>
        <dbReference type="ARBA" id="ARBA00004651"/>
    </source>
</evidence>
<keyword evidence="4 7" id="KW-0812">Transmembrane</keyword>
<evidence type="ECO:0000256" key="5">
    <source>
        <dbReference type="ARBA" id="ARBA00022989"/>
    </source>
</evidence>
<sequence length="409" mass="43922">MPEVAKNTEAGSAEKVSLLYIFWVFLKLGATAFGGYMSLVAIVQKQLVDIDKKLKEEDLLDGISLTSVLPGPVAVNVIAYVGYKLRGYSGALMAFLGIIIPSFILVIILSWFYVTYGSVPAVKNFFLGITPAVTALILTVAIGMARKNMKSKIHWAINILSMILLIWIGGIQITIAVMIGGGIIGYLCFYRKDQTAGEEKADAVSPPVSGKQWGMYGLVALLLLSLLLFGGQQMDSSVLLQLASTFSGISLTLFGGGYVVIPALHELFVDNLGWLTSPEFADGIAIGQVTPGPIFITATFIGYLVAGFWGATVATVAMFTPPAVLTVLLSRFVDMIRDSQVVKAVLQGVRSAVIGMIFSSAVTIGQTMALDIRTILLFIVVFFISYKYNLSPIFLILGSGLVGLILFML</sequence>
<feature type="transmembrane region" description="Helical" evidence="7">
    <location>
        <begin position="213"/>
        <end position="231"/>
    </location>
</feature>
<keyword evidence="9" id="KW-1185">Reference proteome</keyword>
<dbReference type="NCBIfam" id="TIGR00937">
    <property type="entry name" value="2A51"/>
    <property type="match status" value="1"/>
</dbReference>
<feature type="transmembrane region" description="Helical" evidence="7">
    <location>
        <begin position="90"/>
        <end position="113"/>
    </location>
</feature>
<feature type="transmembrane region" description="Helical" evidence="7">
    <location>
        <begin position="157"/>
        <end position="187"/>
    </location>
</feature>
<dbReference type="PANTHER" id="PTHR43663">
    <property type="entry name" value="CHROMATE TRANSPORT PROTEIN-RELATED"/>
    <property type="match status" value="1"/>
</dbReference>
<evidence type="ECO:0000256" key="2">
    <source>
        <dbReference type="ARBA" id="ARBA00005262"/>
    </source>
</evidence>
<proteinExistence type="inferred from homology"/>
<keyword evidence="3" id="KW-1003">Cell membrane</keyword>
<accession>A0ABZ2IQ77</accession>
<dbReference type="PIRSF" id="PIRSF004810">
    <property type="entry name" value="ChrA"/>
    <property type="match status" value="1"/>
</dbReference>
<organism evidence="8 9">
    <name type="scientific">Parabacteroides absconsus</name>
    <dbReference type="NCBI Taxonomy" id="2951805"/>
    <lineage>
        <taxon>Bacteria</taxon>
        <taxon>Pseudomonadati</taxon>
        <taxon>Bacteroidota</taxon>
        <taxon>Bacteroidia</taxon>
        <taxon>Bacteroidales</taxon>
        <taxon>Tannerellaceae</taxon>
        <taxon>Parabacteroides</taxon>
    </lineage>
</organism>
<evidence type="ECO:0000313" key="8">
    <source>
        <dbReference type="EMBL" id="WWV66339.1"/>
    </source>
</evidence>
<dbReference type="EMBL" id="CP146284">
    <property type="protein sequence ID" value="WWV66339.1"/>
    <property type="molecule type" value="Genomic_DNA"/>
</dbReference>
<feature type="transmembrane region" description="Helical" evidence="7">
    <location>
        <begin position="238"/>
        <end position="261"/>
    </location>
</feature>
<dbReference type="Pfam" id="PF02417">
    <property type="entry name" value="Chromate_transp"/>
    <property type="match status" value="2"/>
</dbReference>
<feature type="transmembrane region" description="Helical" evidence="7">
    <location>
        <begin position="20"/>
        <end position="43"/>
    </location>
</feature>
<dbReference type="InterPro" id="IPR003370">
    <property type="entry name" value="Chromate_transpt"/>
</dbReference>
<keyword evidence="6 7" id="KW-0472">Membrane</keyword>
<gene>
    <name evidence="8" type="primary">chrA</name>
    <name evidence="8" type="ORF">NEE14_015425</name>
</gene>